<feature type="domain" description="Bacterial Ig-like" evidence="2">
    <location>
        <begin position="45"/>
        <end position="157"/>
    </location>
</feature>
<keyword evidence="1" id="KW-0732">Signal</keyword>
<feature type="signal peptide" evidence="1">
    <location>
        <begin position="1"/>
        <end position="26"/>
    </location>
</feature>
<keyword evidence="4" id="KW-1185">Reference proteome</keyword>
<reference evidence="3" key="2">
    <citation type="submission" date="2020-09" db="EMBL/GenBank/DDBJ databases">
        <authorList>
            <person name="Sun Q."/>
            <person name="Zhou Y."/>
        </authorList>
    </citation>
    <scope>NUCLEOTIDE SEQUENCE</scope>
    <source>
        <strain evidence="3">CGMCC 1.12408</strain>
    </source>
</reference>
<protein>
    <recommendedName>
        <fullName evidence="2">Bacterial Ig-like domain-containing protein</fullName>
    </recommendedName>
</protein>
<dbReference type="EMBL" id="BMEY01000004">
    <property type="protein sequence ID" value="GGA67939.1"/>
    <property type="molecule type" value="Genomic_DNA"/>
</dbReference>
<accession>A0A916W5L7</accession>
<organism evidence="3 4">
    <name type="scientific">Ornithinibacillus halotolerans</name>
    <dbReference type="NCBI Taxonomy" id="1274357"/>
    <lineage>
        <taxon>Bacteria</taxon>
        <taxon>Bacillati</taxon>
        <taxon>Bacillota</taxon>
        <taxon>Bacilli</taxon>
        <taxon>Bacillales</taxon>
        <taxon>Bacillaceae</taxon>
        <taxon>Ornithinibacillus</taxon>
    </lineage>
</organism>
<dbReference type="PROSITE" id="PS51257">
    <property type="entry name" value="PROKAR_LIPOPROTEIN"/>
    <property type="match status" value="1"/>
</dbReference>
<gene>
    <name evidence="3" type="ORF">GCM10008025_09760</name>
</gene>
<dbReference type="Proteomes" id="UP000613512">
    <property type="component" value="Unassembled WGS sequence"/>
</dbReference>
<reference evidence="3" key="1">
    <citation type="journal article" date="2014" name="Int. J. Syst. Evol. Microbiol.">
        <title>Complete genome sequence of Corynebacterium casei LMG S-19264T (=DSM 44701T), isolated from a smear-ripened cheese.</title>
        <authorList>
            <consortium name="US DOE Joint Genome Institute (JGI-PGF)"/>
            <person name="Walter F."/>
            <person name="Albersmeier A."/>
            <person name="Kalinowski J."/>
            <person name="Ruckert C."/>
        </authorList>
    </citation>
    <scope>NUCLEOTIDE SEQUENCE</scope>
    <source>
        <strain evidence="3">CGMCC 1.12408</strain>
    </source>
</reference>
<evidence type="ECO:0000313" key="3">
    <source>
        <dbReference type="EMBL" id="GGA67939.1"/>
    </source>
</evidence>
<feature type="chain" id="PRO_5038384393" description="Bacterial Ig-like domain-containing protein" evidence="1">
    <location>
        <begin position="27"/>
        <end position="160"/>
    </location>
</feature>
<evidence type="ECO:0000259" key="2">
    <source>
        <dbReference type="Pfam" id="PF20251"/>
    </source>
</evidence>
<dbReference type="RefSeq" id="WP_188383574.1">
    <property type="nucleotide sequence ID" value="NZ_BMEY01000004.1"/>
</dbReference>
<evidence type="ECO:0000256" key="1">
    <source>
        <dbReference type="SAM" id="SignalP"/>
    </source>
</evidence>
<dbReference type="InterPro" id="IPR046878">
    <property type="entry name" value="Big_14"/>
</dbReference>
<sequence length="160" mass="18245">MKQYIFLFIMLSVGVVLITACGSANQGASNKELELSTYEVVDNLDGVSMEVKEGTVTSTGLIVILENTTDKRCVYGEDFSLEKKVDGKWYKVPDVVDGNYGFNDIGFELYKDEVQEWPVDWEWLYGSLEKGEFRIVKDIIDSREPGDYDQYFLTAEFVIE</sequence>
<evidence type="ECO:0000313" key="4">
    <source>
        <dbReference type="Proteomes" id="UP000613512"/>
    </source>
</evidence>
<dbReference type="Pfam" id="PF20251">
    <property type="entry name" value="Big_14"/>
    <property type="match status" value="1"/>
</dbReference>
<proteinExistence type="predicted"/>
<comment type="caution">
    <text evidence="3">The sequence shown here is derived from an EMBL/GenBank/DDBJ whole genome shotgun (WGS) entry which is preliminary data.</text>
</comment>
<dbReference type="AlphaFoldDB" id="A0A916W5L7"/>
<name>A0A916W5L7_9BACI</name>